<evidence type="ECO:0000256" key="2">
    <source>
        <dbReference type="ARBA" id="ARBA00005642"/>
    </source>
</evidence>
<evidence type="ECO:0000256" key="3">
    <source>
        <dbReference type="ARBA" id="ARBA00022694"/>
    </source>
</evidence>
<evidence type="ECO:0000256" key="1">
    <source>
        <dbReference type="ARBA" id="ARBA00000385"/>
    </source>
</evidence>
<reference evidence="8 9" key="1">
    <citation type="submission" date="2020-02" db="EMBL/GenBank/DDBJ databases">
        <title>Characterization of phylogenetic diversity of novel bifidobacterial species isolated in Czech ZOOs.</title>
        <authorList>
            <person name="Lugli G.A."/>
            <person name="Vera N.B."/>
            <person name="Ventura M."/>
        </authorList>
    </citation>
    <scope>NUCLEOTIDE SEQUENCE [LARGE SCALE GENOMIC DNA]</scope>
    <source>
        <strain evidence="8 9">DSM 109963</strain>
    </source>
</reference>
<comment type="function">
    <text evidence="5">Responsible for synthesis of pseudouridine from uracil-55 in the psi GC loop of transfer RNAs.</text>
</comment>
<evidence type="ECO:0000256" key="5">
    <source>
        <dbReference type="HAMAP-Rule" id="MF_01080"/>
    </source>
</evidence>
<name>A0ABX1SY44_9BIFI</name>
<dbReference type="InterPro" id="IPR014780">
    <property type="entry name" value="tRNA_psdUridine_synth_TruB"/>
</dbReference>
<dbReference type="EMBL" id="JAAIIJ010000018">
    <property type="protein sequence ID" value="NMN02275.1"/>
    <property type="molecule type" value="Genomic_DNA"/>
</dbReference>
<feature type="active site" description="Nucleophile" evidence="5">
    <location>
        <position position="44"/>
    </location>
</feature>
<dbReference type="PANTHER" id="PTHR13767">
    <property type="entry name" value="TRNA-PSEUDOURIDINE SYNTHASE"/>
    <property type="match status" value="1"/>
</dbReference>
<proteinExistence type="inferred from homology"/>
<feature type="domain" description="Pseudouridine synthase II N-terminal" evidence="6">
    <location>
        <begin position="30"/>
        <end position="204"/>
    </location>
</feature>
<sequence length="367" mass="39014">MANTELSSGLLLVDKPRGVTSFDVVAAVRGALRIKKVGHAGTLDPMATGLLVVGFGHATRLLNAIVEHSKTYEATIRLGLTTDTDDAEAERCKRGGASVESLTEGRIESTIAERFLGHIEQVPNSFSAIKINGQRAYDLARDGKDVELKARPVTIDEFTVLAARRGWANMDEPASALSQVALAGELVPVVDIDVRVSCSSGTYIRALARDLGAALGVGGYLTRLRRTRVGRFALPDDASGLAVARNGQTHIVTAHTEAKTFTNRQGEIIIRNRAILDIPGETGAARGEWLRAHALSMLEAAQGSMPTMPISADEAAELRFGRRIGRTLERDAVAYVPAEADAPADVVAIVTAANAHQAKPVTVFPAI</sequence>
<accession>A0ABX1SY44</accession>
<dbReference type="InterPro" id="IPR032819">
    <property type="entry name" value="TruB_C"/>
</dbReference>
<dbReference type="InterPro" id="IPR002501">
    <property type="entry name" value="PsdUridine_synth_N"/>
</dbReference>
<organism evidence="8 9">
    <name type="scientific">Bifidobacterium panos</name>
    <dbReference type="NCBI Taxonomy" id="2675321"/>
    <lineage>
        <taxon>Bacteria</taxon>
        <taxon>Bacillati</taxon>
        <taxon>Actinomycetota</taxon>
        <taxon>Actinomycetes</taxon>
        <taxon>Bifidobacteriales</taxon>
        <taxon>Bifidobacteriaceae</taxon>
        <taxon>Bifidobacterium</taxon>
    </lineage>
</organism>
<evidence type="ECO:0000313" key="9">
    <source>
        <dbReference type="Proteomes" id="UP000553756"/>
    </source>
</evidence>
<dbReference type="PANTHER" id="PTHR13767:SF2">
    <property type="entry name" value="PSEUDOURIDYLATE SYNTHASE TRUB1"/>
    <property type="match status" value="1"/>
</dbReference>
<dbReference type="EC" id="5.4.99.25" evidence="5"/>
<dbReference type="NCBIfam" id="TIGR00431">
    <property type="entry name" value="TruB"/>
    <property type="match status" value="1"/>
</dbReference>
<dbReference type="Pfam" id="PF16198">
    <property type="entry name" value="TruB_C_2"/>
    <property type="match status" value="1"/>
</dbReference>
<keyword evidence="4 5" id="KW-0413">Isomerase</keyword>
<dbReference type="SUPFAM" id="SSF55120">
    <property type="entry name" value="Pseudouridine synthase"/>
    <property type="match status" value="1"/>
</dbReference>
<dbReference type="InterPro" id="IPR020103">
    <property type="entry name" value="PsdUridine_synth_cat_dom_sf"/>
</dbReference>
<dbReference type="Proteomes" id="UP000553756">
    <property type="component" value="Unassembled WGS sequence"/>
</dbReference>
<comment type="similarity">
    <text evidence="2 5">Belongs to the pseudouridine synthase TruB family. Type 1 subfamily.</text>
</comment>
<comment type="catalytic activity">
    <reaction evidence="1 5">
        <text>uridine(55) in tRNA = pseudouridine(55) in tRNA</text>
        <dbReference type="Rhea" id="RHEA:42532"/>
        <dbReference type="Rhea" id="RHEA-COMP:10101"/>
        <dbReference type="Rhea" id="RHEA-COMP:10102"/>
        <dbReference type="ChEBI" id="CHEBI:65314"/>
        <dbReference type="ChEBI" id="CHEBI:65315"/>
        <dbReference type="EC" id="5.4.99.25"/>
    </reaction>
</comment>
<dbReference type="HAMAP" id="MF_01080">
    <property type="entry name" value="TruB_bact"/>
    <property type="match status" value="1"/>
</dbReference>
<comment type="caution">
    <text evidence="8">The sequence shown here is derived from an EMBL/GenBank/DDBJ whole genome shotgun (WGS) entry which is preliminary data.</text>
</comment>
<evidence type="ECO:0000256" key="4">
    <source>
        <dbReference type="ARBA" id="ARBA00023235"/>
    </source>
</evidence>
<dbReference type="CDD" id="cd02573">
    <property type="entry name" value="PseudoU_synth_EcTruB"/>
    <property type="match status" value="1"/>
</dbReference>
<keyword evidence="3 5" id="KW-0819">tRNA processing</keyword>
<protein>
    <recommendedName>
        <fullName evidence="5">tRNA pseudouridine synthase B</fullName>
        <ecNumber evidence="5">5.4.99.25</ecNumber>
    </recommendedName>
    <alternativeName>
        <fullName evidence="5">tRNA pseudouridine(55) synthase</fullName>
        <shortName evidence="5">Psi55 synthase</shortName>
    </alternativeName>
    <alternativeName>
        <fullName evidence="5">tRNA pseudouridylate synthase</fullName>
    </alternativeName>
    <alternativeName>
        <fullName evidence="5">tRNA-uridine isomerase</fullName>
    </alternativeName>
</protein>
<dbReference type="RefSeq" id="WP_172145347.1">
    <property type="nucleotide sequence ID" value="NZ_JAAIIJ010000018.1"/>
</dbReference>
<gene>
    <name evidence="5" type="primary">truB</name>
    <name evidence="8" type="ORF">G1C94_0897</name>
</gene>
<keyword evidence="9" id="KW-1185">Reference proteome</keyword>
<evidence type="ECO:0000313" key="8">
    <source>
        <dbReference type="EMBL" id="NMN02275.1"/>
    </source>
</evidence>
<dbReference type="Pfam" id="PF01509">
    <property type="entry name" value="TruB_N"/>
    <property type="match status" value="1"/>
</dbReference>
<feature type="domain" description="tRNA pseudouridylate synthase B C-terminal" evidence="7">
    <location>
        <begin position="205"/>
        <end position="236"/>
    </location>
</feature>
<evidence type="ECO:0000259" key="6">
    <source>
        <dbReference type="Pfam" id="PF01509"/>
    </source>
</evidence>
<dbReference type="Gene3D" id="3.30.2350.10">
    <property type="entry name" value="Pseudouridine synthase"/>
    <property type="match status" value="1"/>
</dbReference>
<evidence type="ECO:0000259" key="7">
    <source>
        <dbReference type="Pfam" id="PF16198"/>
    </source>
</evidence>